<dbReference type="InterPro" id="IPR042194">
    <property type="entry name" value="FHIPEP_1"/>
</dbReference>
<sequence>MAKTKEKTLAQRALPFLKAISESKDLTVVVFIISILAIIIVPLPSALLDFFLTISIAVSVLIILISLYIAKPTDFTAFPTLLLIVTLFRLALNVSTTRMILSEGHNGPDAVSDIISSFGNFVVGGNYVIGIIVFLILVIINFMVVTNGSTRVAEVAARFTLDAMPGKQMAIDADMNAGLIDEKEAKKRREGLAQEADFYGSMDGASKFVKGDAVAGIIITLINIIGGFLIGVFQHDLTMANSATTFTILTIGDGLVSQLPALIISTATGIIVTRSSKNDEGGNFAEGIITQLMSESKILTIVGGILLMFALVPGLPTLSLGFVGLLFVGMAYLIKRQEEGGAFDLLERFINKKAGEPLAAPLPSKKPKTAKEGAAPGEAGEGQVPATPPKKSPEEIKKQEEEALSEILKVEILELDLGYQLIKLADSNQGGDLLERVRGMRRKMAADYGFLMPQVRIRDNLQLPPSHYEILLKGVAIGEGSVLPDRFLAMNSGLVTDEIEGTPTKEPAFGLDAIWIDPREKEEAIMRGYTVVDPATVISTHMSELVKKYAEELITRQEVHALMDKLAKDYPIIVEDARKSANTGLIQQVLKALLHERIPIKDMLTILETIADVAPQVGGNLDVIVEQVRARLSRVITTVFKNEDGILKLLTLSTQTEQHLLNKVKDQQGRRQFLLSVNETNALIEGVSGEVQRVLQRGVVPVVIIVDPLLRKFLADKMEQFGLDVVVLSHAEIDTSAKFEVLGTITIPF</sequence>
<dbReference type="EMBL" id="BX571659">
    <property type="protein sequence ID" value="CAE10152.1"/>
    <property type="molecule type" value="Genomic_DNA"/>
</dbReference>
<dbReference type="InterPro" id="IPR001712">
    <property type="entry name" value="T3SS_FHIPEP"/>
</dbReference>
<dbReference type="Gene3D" id="1.10.8.540">
    <property type="entry name" value="FHIPEP family, domain 3"/>
    <property type="match status" value="1"/>
</dbReference>
<dbReference type="GO" id="GO:0044780">
    <property type="term" value="P:bacterial-type flagellum assembly"/>
    <property type="evidence" value="ECO:0007669"/>
    <property type="project" value="InterPro"/>
</dbReference>
<dbReference type="GO" id="GO:0005886">
    <property type="term" value="C:plasma membrane"/>
    <property type="evidence" value="ECO:0007669"/>
    <property type="project" value="UniProtKB-SubCell"/>
</dbReference>
<keyword evidence="4 7" id="KW-0812">Transmembrane</keyword>
<evidence type="ECO:0000256" key="3">
    <source>
        <dbReference type="ARBA" id="ARBA00022475"/>
    </source>
</evidence>
<dbReference type="Proteomes" id="UP000000422">
    <property type="component" value="Chromosome"/>
</dbReference>
<dbReference type="PIRSF" id="PIRSF005419">
    <property type="entry name" value="FlhA"/>
    <property type="match status" value="1"/>
</dbReference>
<dbReference type="STRING" id="273121.WS1053"/>
<keyword evidence="7" id="KW-0813">Transport</keyword>
<reference evidence="9 10" key="1">
    <citation type="journal article" date="2003" name="Proc. Natl. Acad. Sci. U.S.A.">
        <title>Complete genome sequence and analysis of Wolinella succinogenes.</title>
        <authorList>
            <person name="Baar C."/>
            <person name="Eppinger M."/>
            <person name="Raddatz G."/>
            <person name="Simon JM."/>
            <person name="Lanz C."/>
            <person name="Klimmek O."/>
            <person name="Nandakumar R."/>
            <person name="Gross R."/>
            <person name="Rosinus A."/>
            <person name="Keller H."/>
            <person name="Jagtap P."/>
            <person name="Linke B."/>
            <person name="Meyer F."/>
            <person name="Lederer H."/>
            <person name="Schuster S.C."/>
        </authorList>
    </citation>
    <scope>NUCLEOTIDE SEQUENCE [LARGE SCALE GENOMIC DNA]</scope>
    <source>
        <strain evidence="10">ATCC 29543 / DSM 1740 / CCUG 13145 / JCM 31913 / LMG 7466 / NCTC 11488 / FDC 602W</strain>
    </source>
</reference>
<comment type="function">
    <text evidence="7">Required for formation of the rod structure of the flagellar apparatus. Together with FliI and FliH, may constitute the export apparatus of flagellin.</text>
</comment>
<keyword evidence="10" id="KW-1185">Reference proteome</keyword>
<dbReference type="HOGENOM" id="CLU_015346_3_0_7"/>
<dbReference type="PRINTS" id="PR00949">
    <property type="entry name" value="TYPE3IMAPROT"/>
</dbReference>
<feature type="transmembrane region" description="Helical" evidence="7">
    <location>
        <begin position="121"/>
        <end position="144"/>
    </location>
</feature>
<organism evidence="10">
    <name type="scientific">Wolinella succinogenes (strain ATCC 29543 / DSM 1740 / CCUG 13145 / JCM 31913 / LMG 7466 / NCTC 11488 / FDC 602W)</name>
    <name type="common">Vibrio succinogenes</name>
    <dbReference type="NCBI Taxonomy" id="273121"/>
    <lineage>
        <taxon>Bacteria</taxon>
        <taxon>Pseudomonadati</taxon>
        <taxon>Campylobacterota</taxon>
        <taxon>Epsilonproteobacteria</taxon>
        <taxon>Campylobacterales</taxon>
        <taxon>Helicobacteraceae</taxon>
        <taxon>Wolinella</taxon>
    </lineage>
</organism>
<keyword evidence="7" id="KW-1005">Bacterial flagellum biogenesis</keyword>
<feature type="compositionally biased region" description="Low complexity" evidence="8">
    <location>
        <begin position="372"/>
        <end position="382"/>
    </location>
</feature>
<comment type="similarity">
    <text evidence="2 7">Belongs to the FHIPEP (flagella/HR/invasion proteins export pore) family.</text>
</comment>
<evidence type="ECO:0000256" key="7">
    <source>
        <dbReference type="RuleBase" id="RU364093"/>
    </source>
</evidence>
<dbReference type="AlphaFoldDB" id="Q7M9B1"/>
<dbReference type="InterPro" id="IPR006301">
    <property type="entry name" value="FlhA"/>
</dbReference>
<dbReference type="Gene3D" id="3.40.30.60">
    <property type="entry name" value="FHIPEP family, domain 1"/>
    <property type="match status" value="1"/>
</dbReference>
<dbReference type="KEGG" id="wsu:WS1053"/>
<keyword evidence="3 7" id="KW-1003">Cell membrane</keyword>
<keyword evidence="5 7" id="KW-1133">Transmembrane helix</keyword>
<evidence type="ECO:0000256" key="1">
    <source>
        <dbReference type="ARBA" id="ARBA00004651"/>
    </source>
</evidence>
<feature type="transmembrane region" description="Helical" evidence="7">
    <location>
        <begin position="255"/>
        <end position="273"/>
    </location>
</feature>
<feature type="transmembrane region" description="Helical" evidence="7">
    <location>
        <begin position="50"/>
        <end position="69"/>
    </location>
</feature>
<feature type="transmembrane region" description="Helical" evidence="7">
    <location>
        <begin position="294"/>
        <end position="312"/>
    </location>
</feature>
<dbReference type="InterPro" id="IPR025505">
    <property type="entry name" value="FHIPEP_CS"/>
</dbReference>
<evidence type="ECO:0000313" key="10">
    <source>
        <dbReference type="Proteomes" id="UP000000422"/>
    </source>
</evidence>
<accession>Q7M9B1</accession>
<comment type="subcellular location">
    <subcellularLocation>
        <location evidence="1 7">Cell membrane</location>
        <topology evidence="1 7">Multi-pass membrane protein</topology>
    </subcellularLocation>
</comment>
<evidence type="ECO:0000256" key="2">
    <source>
        <dbReference type="ARBA" id="ARBA00008835"/>
    </source>
</evidence>
<keyword evidence="7" id="KW-0653">Protein transport</keyword>
<dbReference type="PANTHER" id="PTHR30161">
    <property type="entry name" value="FLAGELLAR EXPORT PROTEIN, MEMBRANE FLHA SUBUNIT-RELATED"/>
    <property type="match status" value="1"/>
</dbReference>
<keyword evidence="6 7" id="KW-0472">Membrane</keyword>
<keyword evidence="9" id="KW-0282">Flagellum</keyword>
<dbReference type="PROSITE" id="PS00994">
    <property type="entry name" value="FHIPEP"/>
    <property type="match status" value="1"/>
</dbReference>
<evidence type="ECO:0000256" key="6">
    <source>
        <dbReference type="ARBA" id="ARBA00023136"/>
    </source>
</evidence>
<feature type="transmembrane region" description="Helical" evidence="7">
    <location>
        <begin position="26"/>
        <end position="44"/>
    </location>
</feature>
<protein>
    <recommendedName>
        <fullName evidence="7">Flagellar biosynthesis protein FlhA</fullName>
    </recommendedName>
</protein>
<keyword evidence="7" id="KW-1006">Bacterial flagellum protein export</keyword>
<dbReference type="Pfam" id="PF00771">
    <property type="entry name" value="FHIPEP"/>
    <property type="match status" value="1"/>
</dbReference>
<dbReference type="GO" id="GO:0009306">
    <property type="term" value="P:protein secretion"/>
    <property type="evidence" value="ECO:0007669"/>
    <property type="project" value="InterPro"/>
</dbReference>
<evidence type="ECO:0000256" key="8">
    <source>
        <dbReference type="SAM" id="MobiDB-lite"/>
    </source>
</evidence>
<proteinExistence type="inferred from homology"/>
<feature type="region of interest" description="Disordered" evidence="8">
    <location>
        <begin position="358"/>
        <end position="398"/>
    </location>
</feature>
<gene>
    <name evidence="9" type="primary">FLBA</name>
    <name evidence="7" type="synonym">flhA</name>
    <name evidence="9" type="ordered locus">WS1053</name>
</gene>
<feature type="transmembrane region" description="Helical" evidence="7">
    <location>
        <begin position="81"/>
        <end position="101"/>
    </location>
</feature>
<dbReference type="InterPro" id="IPR042196">
    <property type="entry name" value="FHIPEP_4"/>
</dbReference>
<dbReference type="eggNOG" id="COG1298">
    <property type="taxonomic scope" value="Bacteria"/>
</dbReference>
<dbReference type="Gene3D" id="3.40.50.12790">
    <property type="entry name" value="FHIPEP family, domain 4"/>
    <property type="match status" value="1"/>
</dbReference>
<evidence type="ECO:0000256" key="4">
    <source>
        <dbReference type="ARBA" id="ARBA00022692"/>
    </source>
</evidence>
<evidence type="ECO:0000313" key="9">
    <source>
        <dbReference type="EMBL" id="CAE10152.1"/>
    </source>
</evidence>
<dbReference type="RefSeq" id="WP_011138945.1">
    <property type="nucleotide sequence ID" value="NC_005090.1"/>
</dbReference>
<dbReference type="PANTHER" id="PTHR30161:SF1">
    <property type="entry name" value="FLAGELLAR BIOSYNTHESIS PROTEIN FLHA-RELATED"/>
    <property type="match status" value="1"/>
</dbReference>
<dbReference type="NCBIfam" id="TIGR01398">
    <property type="entry name" value="FlhA"/>
    <property type="match status" value="1"/>
</dbReference>
<evidence type="ECO:0000256" key="5">
    <source>
        <dbReference type="ARBA" id="ARBA00022989"/>
    </source>
</evidence>
<keyword evidence="9" id="KW-0966">Cell projection</keyword>
<dbReference type="InterPro" id="IPR042193">
    <property type="entry name" value="FHIPEP_3"/>
</dbReference>
<name>Q7M9B1_WOLSU</name>
<feature type="transmembrane region" description="Helical" evidence="7">
    <location>
        <begin position="213"/>
        <end position="235"/>
    </location>
</feature>
<keyword evidence="9" id="KW-0969">Cilium</keyword>